<dbReference type="Proteomes" id="UP001341281">
    <property type="component" value="Chromosome 08"/>
</dbReference>
<accession>A0AAQ3UJ94</accession>
<gene>
    <name evidence="2" type="ORF">U9M48_037241</name>
</gene>
<evidence type="ECO:0000313" key="2">
    <source>
        <dbReference type="EMBL" id="WVZ91007.1"/>
    </source>
</evidence>
<proteinExistence type="predicted"/>
<evidence type="ECO:0000256" key="1">
    <source>
        <dbReference type="SAM" id="MobiDB-lite"/>
    </source>
</evidence>
<organism evidence="2 3">
    <name type="scientific">Paspalum notatum var. saurae</name>
    <dbReference type="NCBI Taxonomy" id="547442"/>
    <lineage>
        <taxon>Eukaryota</taxon>
        <taxon>Viridiplantae</taxon>
        <taxon>Streptophyta</taxon>
        <taxon>Embryophyta</taxon>
        <taxon>Tracheophyta</taxon>
        <taxon>Spermatophyta</taxon>
        <taxon>Magnoliopsida</taxon>
        <taxon>Liliopsida</taxon>
        <taxon>Poales</taxon>
        <taxon>Poaceae</taxon>
        <taxon>PACMAD clade</taxon>
        <taxon>Panicoideae</taxon>
        <taxon>Andropogonodae</taxon>
        <taxon>Paspaleae</taxon>
        <taxon>Paspalinae</taxon>
        <taxon>Paspalum</taxon>
    </lineage>
</organism>
<feature type="compositionally biased region" description="Basic and acidic residues" evidence="1">
    <location>
        <begin position="73"/>
        <end position="88"/>
    </location>
</feature>
<sequence length="88" mass="10251">MSATPFRTKDPRVVLFFTASTRSGIEPRPSSGPRTHIGGCEIMKTRETTLKPERDQLYSRFWKTRRMTTTPTTDKDELNDDHSYDGWR</sequence>
<reference evidence="2 3" key="1">
    <citation type="submission" date="2024-02" db="EMBL/GenBank/DDBJ databases">
        <title>High-quality chromosome-scale genome assembly of Pensacola bahiagrass (Paspalum notatum Flugge var. saurae).</title>
        <authorList>
            <person name="Vega J.M."/>
            <person name="Podio M."/>
            <person name="Orjuela J."/>
            <person name="Siena L.A."/>
            <person name="Pessino S.C."/>
            <person name="Combes M.C."/>
            <person name="Mariac C."/>
            <person name="Albertini E."/>
            <person name="Pupilli F."/>
            <person name="Ortiz J.P.A."/>
            <person name="Leblanc O."/>
        </authorList>
    </citation>
    <scope>NUCLEOTIDE SEQUENCE [LARGE SCALE GENOMIC DNA]</scope>
    <source>
        <strain evidence="2">R1</strain>
        <tissue evidence="2">Leaf</tissue>
    </source>
</reference>
<dbReference type="EMBL" id="CP144752">
    <property type="protein sequence ID" value="WVZ91007.1"/>
    <property type="molecule type" value="Genomic_DNA"/>
</dbReference>
<protein>
    <submittedName>
        <fullName evidence="2">Uncharacterized protein</fullName>
    </submittedName>
</protein>
<evidence type="ECO:0000313" key="3">
    <source>
        <dbReference type="Proteomes" id="UP001341281"/>
    </source>
</evidence>
<feature type="region of interest" description="Disordered" evidence="1">
    <location>
        <begin position="65"/>
        <end position="88"/>
    </location>
</feature>
<name>A0AAQ3UJ94_PASNO</name>
<dbReference type="AlphaFoldDB" id="A0AAQ3UJ94"/>
<keyword evidence="3" id="KW-1185">Reference proteome</keyword>